<feature type="domain" description="LysM" evidence="1">
    <location>
        <begin position="135"/>
        <end position="179"/>
    </location>
</feature>
<proteinExistence type="predicted"/>
<dbReference type="CDD" id="cd00118">
    <property type="entry name" value="LysM"/>
    <property type="match status" value="4"/>
</dbReference>
<dbReference type="RefSeq" id="WP_115809952.1">
    <property type="nucleotide sequence ID" value="NZ_QUNI01000001.1"/>
</dbReference>
<feature type="domain" description="LysM" evidence="1">
    <location>
        <begin position="198"/>
        <end position="241"/>
    </location>
</feature>
<organism evidence="2 3">
    <name type="scientific">Flavobacterium aquicola</name>
    <dbReference type="NCBI Taxonomy" id="1682742"/>
    <lineage>
        <taxon>Bacteria</taxon>
        <taxon>Pseudomonadati</taxon>
        <taxon>Bacteroidota</taxon>
        <taxon>Flavobacteriia</taxon>
        <taxon>Flavobacteriales</taxon>
        <taxon>Flavobacteriaceae</taxon>
        <taxon>Flavobacterium</taxon>
    </lineage>
</organism>
<sequence>MKEFSRFLLFVAFVSNVSFGQQSTAKHTVLKGETIPQIAQNYKTTPSEIYRLNPEAQKGISENQILSLPELSQNQNSITHTVAPKETLFGLATKYNVKVEAIQNANTAVLANGLQVGQELVIPQEPKTATVSSKNTHLVQAKESLFSIARLYNVSVEDLDKANTALLKNGLQIGQEIVIPNKKKTLDGRVRVINAETVFYVVKAKETKYSIAKQFGITVQQLESQNPEIVNGLTEGNKLAINVNEVKPTNENEELMLALAEKQVVVEKSKANEKEISSLKDKLELQQEINQRVVKVNGLLVDLKEIDNTKESSAEKLKFVLEANKNIQEILLVKLDSLVNTMSKDLSVLKKTELVDLDESVRLQKISNENIQKTNELSQQLKKQLADNRKVYTGLMDKAERIAVEENQAYKKSIRENSKSKPAEPKEVKLTPAELKTMEMEQRVRDLNNIKLITKLDSLNNESKSELRLHISKADFYSKQARTFDDNLAKLKNRSYQNKASEAQAKTKTAVLVKPMTLDQIKIELAKQPAKVKSIKIEKIEGVKDLKAGYYVVLGNFQDAANRDAFIKKLSDSGSLESSFFYNSNLLSYYVYSKIAETKEEAQYECIQKQGKPLFEEMFIANVVSE</sequence>
<accession>A0A3E0EUW7</accession>
<dbReference type="EMBL" id="QUNI01000001">
    <property type="protein sequence ID" value="REH01992.1"/>
    <property type="molecule type" value="Genomic_DNA"/>
</dbReference>
<feature type="domain" description="LysM" evidence="1">
    <location>
        <begin position="78"/>
        <end position="122"/>
    </location>
</feature>
<name>A0A3E0EUW7_9FLAO</name>
<protein>
    <submittedName>
        <fullName evidence="2">LysM domain-containing protein</fullName>
    </submittedName>
</protein>
<dbReference type="Proteomes" id="UP000257136">
    <property type="component" value="Unassembled WGS sequence"/>
</dbReference>
<dbReference type="PANTHER" id="PTHR33734">
    <property type="entry name" value="LYSM DOMAIN-CONTAINING GPI-ANCHORED PROTEIN 2"/>
    <property type="match status" value="1"/>
</dbReference>
<evidence type="ECO:0000313" key="3">
    <source>
        <dbReference type="Proteomes" id="UP000257136"/>
    </source>
</evidence>
<dbReference type="GO" id="GO:0008932">
    <property type="term" value="F:lytic endotransglycosylase activity"/>
    <property type="evidence" value="ECO:0007669"/>
    <property type="project" value="TreeGrafter"/>
</dbReference>
<dbReference type="InterPro" id="IPR036779">
    <property type="entry name" value="LysM_dom_sf"/>
</dbReference>
<dbReference type="OrthoDB" id="2149800at2"/>
<dbReference type="PANTHER" id="PTHR33734:SF22">
    <property type="entry name" value="MEMBRANE-BOUND LYTIC MUREIN TRANSGLYCOSYLASE D"/>
    <property type="match status" value="1"/>
</dbReference>
<gene>
    <name evidence="2" type="ORF">C8P67_101480</name>
</gene>
<feature type="domain" description="LysM" evidence="1">
    <location>
        <begin position="25"/>
        <end position="73"/>
    </location>
</feature>
<keyword evidence="3" id="KW-1185">Reference proteome</keyword>
<dbReference type="InterPro" id="IPR018392">
    <property type="entry name" value="LysM"/>
</dbReference>
<dbReference type="SUPFAM" id="SSF54106">
    <property type="entry name" value="LysM domain"/>
    <property type="match status" value="4"/>
</dbReference>
<evidence type="ECO:0000259" key="1">
    <source>
        <dbReference type="PROSITE" id="PS51782"/>
    </source>
</evidence>
<dbReference type="PROSITE" id="PS51782">
    <property type="entry name" value="LYSM"/>
    <property type="match status" value="4"/>
</dbReference>
<dbReference type="Gene3D" id="3.10.350.10">
    <property type="entry name" value="LysM domain"/>
    <property type="match status" value="4"/>
</dbReference>
<comment type="caution">
    <text evidence="2">The sequence shown here is derived from an EMBL/GenBank/DDBJ whole genome shotgun (WGS) entry which is preliminary data.</text>
</comment>
<evidence type="ECO:0000313" key="2">
    <source>
        <dbReference type="EMBL" id="REH01992.1"/>
    </source>
</evidence>
<dbReference type="Pfam" id="PF01476">
    <property type="entry name" value="LysM"/>
    <property type="match status" value="4"/>
</dbReference>
<reference evidence="2 3" key="1">
    <citation type="submission" date="2018-08" db="EMBL/GenBank/DDBJ databases">
        <title>Genomic Encyclopedia of Archaeal and Bacterial Type Strains, Phase II (KMG-II): from individual species to whole genera.</title>
        <authorList>
            <person name="Goeker M."/>
        </authorList>
    </citation>
    <scope>NUCLEOTIDE SEQUENCE [LARGE SCALE GENOMIC DNA]</scope>
    <source>
        <strain evidence="2 3">DSM 100880</strain>
    </source>
</reference>
<dbReference type="SMART" id="SM00257">
    <property type="entry name" value="LysM"/>
    <property type="match status" value="4"/>
</dbReference>
<dbReference type="AlphaFoldDB" id="A0A3E0EUW7"/>